<evidence type="ECO:0000259" key="6">
    <source>
        <dbReference type="PROSITE" id="PS50261"/>
    </source>
</evidence>
<organism evidence="7 8">
    <name type="scientific">Eumeta variegata</name>
    <name type="common">Bagworm moth</name>
    <name type="synonym">Eumeta japonica</name>
    <dbReference type="NCBI Taxonomy" id="151549"/>
    <lineage>
        <taxon>Eukaryota</taxon>
        <taxon>Metazoa</taxon>
        <taxon>Ecdysozoa</taxon>
        <taxon>Arthropoda</taxon>
        <taxon>Hexapoda</taxon>
        <taxon>Insecta</taxon>
        <taxon>Pterygota</taxon>
        <taxon>Neoptera</taxon>
        <taxon>Endopterygota</taxon>
        <taxon>Lepidoptera</taxon>
        <taxon>Glossata</taxon>
        <taxon>Ditrysia</taxon>
        <taxon>Tineoidea</taxon>
        <taxon>Psychidae</taxon>
        <taxon>Oiketicinae</taxon>
        <taxon>Eumeta</taxon>
    </lineage>
</organism>
<comment type="caution">
    <text evidence="7">The sequence shown here is derived from an EMBL/GenBank/DDBJ whole genome shotgun (WGS) entry which is preliminary data.</text>
</comment>
<feature type="transmembrane region" description="Helical" evidence="5">
    <location>
        <begin position="88"/>
        <end position="111"/>
    </location>
</feature>
<feature type="domain" description="G-protein coupled receptors family 2 profile 2" evidence="6">
    <location>
        <begin position="1"/>
        <end position="149"/>
    </location>
</feature>
<dbReference type="PROSITE" id="PS50261">
    <property type="entry name" value="G_PROTEIN_RECEP_F2_4"/>
    <property type="match status" value="1"/>
</dbReference>
<sequence>MYMVRLYEARTDRDELLRNRTNTRLRNSRTRIHKNLFSAMLVQVIIRLIVYFDQALIRNKLGDPSLNFNETVHGIDNMPYVCESTYVLLEYAISVMFMWIFVEGLYLHNVVTTNVLREKISFCWYYAMGWGCPILITSVWAVATAFYYDEFENMKTALINASHYESCNFPSQHFIKMVILDLKSRDLEAEIQRLAGLRKEYGGFCRSMCMTGLPRLFISQFICKMENEETRLNSLHINLRGKKAVRATLVLLPLLNHQCAEHDRSAIRRSRSAVRYMELRHALLQVLSRDSSSLASIAFERRGE</sequence>
<evidence type="ECO:0000313" key="7">
    <source>
        <dbReference type="EMBL" id="GBP91363.1"/>
    </source>
</evidence>
<comment type="subcellular location">
    <subcellularLocation>
        <location evidence="1">Membrane</location>
        <topology evidence="1">Multi-pass membrane protein</topology>
    </subcellularLocation>
</comment>
<dbReference type="OrthoDB" id="5967113at2759"/>
<feature type="transmembrane region" description="Helical" evidence="5">
    <location>
        <begin position="123"/>
        <end position="148"/>
    </location>
</feature>
<dbReference type="STRING" id="151549.A0A4C1ZWY8"/>
<keyword evidence="3 5" id="KW-1133">Transmembrane helix</keyword>
<protein>
    <submittedName>
        <fullName evidence="7">PDF receptor</fullName>
    </submittedName>
</protein>
<dbReference type="Gene3D" id="1.20.1070.10">
    <property type="entry name" value="Rhodopsin 7-helix transmembrane proteins"/>
    <property type="match status" value="1"/>
</dbReference>
<dbReference type="GO" id="GO:0007188">
    <property type="term" value="P:adenylate cyclase-modulating G protein-coupled receptor signaling pathway"/>
    <property type="evidence" value="ECO:0007669"/>
    <property type="project" value="TreeGrafter"/>
</dbReference>
<keyword evidence="4 5" id="KW-0472">Membrane</keyword>
<accession>A0A4C1ZWY8</accession>
<evidence type="ECO:0000256" key="3">
    <source>
        <dbReference type="ARBA" id="ARBA00022989"/>
    </source>
</evidence>
<dbReference type="GO" id="GO:0007166">
    <property type="term" value="P:cell surface receptor signaling pathway"/>
    <property type="evidence" value="ECO:0007669"/>
    <property type="project" value="InterPro"/>
</dbReference>
<evidence type="ECO:0000256" key="1">
    <source>
        <dbReference type="ARBA" id="ARBA00004141"/>
    </source>
</evidence>
<dbReference type="InterPro" id="IPR017981">
    <property type="entry name" value="GPCR_2-like_7TM"/>
</dbReference>
<proteinExistence type="predicted"/>
<dbReference type="Pfam" id="PF00002">
    <property type="entry name" value="7tm_2"/>
    <property type="match status" value="1"/>
</dbReference>
<feature type="transmembrane region" description="Helical" evidence="5">
    <location>
        <begin position="36"/>
        <end position="57"/>
    </location>
</feature>
<name>A0A4C1ZWY8_EUMVA</name>
<keyword evidence="7" id="KW-0675">Receptor</keyword>
<dbReference type="InterPro" id="IPR000832">
    <property type="entry name" value="GPCR_2_secretin-like"/>
</dbReference>
<dbReference type="InterPro" id="IPR050332">
    <property type="entry name" value="GPCR_2"/>
</dbReference>
<dbReference type="Proteomes" id="UP000299102">
    <property type="component" value="Unassembled WGS sequence"/>
</dbReference>
<dbReference type="PANTHER" id="PTHR45620">
    <property type="entry name" value="PDF RECEPTOR-LIKE PROTEIN-RELATED"/>
    <property type="match status" value="1"/>
</dbReference>
<gene>
    <name evidence="7" type="primary">Pdfr</name>
    <name evidence="7" type="ORF">EVAR_66980_1</name>
</gene>
<dbReference type="GO" id="GO:0005886">
    <property type="term" value="C:plasma membrane"/>
    <property type="evidence" value="ECO:0007669"/>
    <property type="project" value="TreeGrafter"/>
</dbReference>
<evidence type="ECO:0000313" key="8">
    <source>
        <dbReference type="Proteomes" id="UP000299102"/>
    </source>
</evidence>
<keyword evidence="2 5" id="KW-0812">Transmembrane</keyword>
<dbReference type="GO" id="GO:0008528">
    <property type="term" value="F:G protein-coupled peptide receptor activity"/>
    <property type="evidence" value="ECO:0007669"/>
    <property type="project" value="TreeGrafter"/>
</dbReference>
<evidence type="ECO:0000256" key="4">
    <source>
        <dbReference type="ARBA" id="ARBA00023136"/>
    </source>
</evidence>
<dbReference type="EMBL" id="BGZK01002164">
    <property type="protein sequence ID" value="GBP91363.1"/>
    <property type="molecule type" value="Genomic_DNA"/>
</dbReference>
<evidence type="ECO:0000256" key="2">
    <source>
        <dbReference type="ARBA" id="ARBA00022692"/>
    </source>
</evidence>
<evidence type="ECO:0000256" key="5">
    <source>
        <dbReference type="SAM" id="Phobius"/>
    </source>
</evidence>
<dbReference type="AlphaFoldDB" id="A0A4C1ZWY8"/>
<keyword evidence="8" id="KW-1185">Reference proteome</keyword>
<reference evidence="7 8" key="1">
    <citation type="journal article" date="2019" name="Commun. Biol.">
        <title>The bagworm genome reveals a unique fibroin gene that provides high tensile strength.</title>
        <authorList>
            <person name="Kono N."/>
            <person name="Nakamura H."/>
            <person name="Ohtoshi R."/>
            <person name="Tomita M."/>
            <person name="Numata K."/>
            <person name="Arakawa K."/>
        </authorList>
    </citation>
    <scope>NUCLEOTIDE SEQUENCE [LARGE SCALE GENOMIC DNA]</scope>
</reference>
<dbReference type="PANTHER" id="PTHR45620:SF17">
    <property type="entry name" value="PDF RECEPTOR"/>
    <property type="match status" value="1"/>
</dbReference>
<dbReference type="PRINTS" id="PR00249">
    <property type="entry name" value="GPCRSECRETIN"/>
</dbReference>